<dbReference type="AlphaFoldDB" id="A0A0V1KIA4"/>
<dbReference type="EMBL" id="JYDW01001775">
    <property type="protein sequence ID" value="KRZ46931.1"/>
    <property type="molecule type" value="Genomic_DNA"/>
</dbReference>
<keyword evidence="2" id="KW-1185">Reference proteome</keyword>
<reference evidence="1 2" key="1">
    <citation type="submission" date="2015-05" db="EMBL/GenBank/DDBJ databases">
        <title>Evolution of Trichinella species and genotypes.</title>
        <authorList>
            <person name="Korhonen P.K."/>
            <person name="Edoardo P."/>
            <person name="Giuseppe L.R."/>
            <person name="Gasser R.B."/>
        </authorList>
    </citation>
    <scope>NUCLEOTIDE SEQUENCE [LARGE SCALE GENOMIC DNA]</scope>
    <source>
        <strain evidence="1">ISS10</strain>
    </source>
</reference>
<name>A0A0V1KIA4_9BILA</name>
<evidence type="ECO:0000313" key="2">
    <source>
        <dbReference type="Proteomes" id="UP000054721"/>
    </source>
</evidence>
<gene>
    <name evidence="1" type="ORF">T02_10200</name>
</gene>
<protein>
    <submittedName>
        <fullName evidence="1">Uncharacterized protein</fullName>
    </submittedName>
</protein>
<accession>A0A0V1KIA4</accession>
<dbReference type="Proteomes" id="UP000054721">
    <property type="component" value="Unassembled WGS sequence"/>
</dbReference>
<sequence length="35" mass="3829">MGVPLSTCRSTGTEFDPQQPGGSLCFIYQPVKPTW</sequence>
<evidence type="ECO:0000313" key="1">
    <source>
        <dbReference type="EMBL" id="KRZ46931.1"/>
    </source>
</evidence>
<proteinExistence type="predicted"/>
<organism evidence="1 2">
    <name type="scientific">Trichinella nativa</name>
    <dbReference type="NCBI Taxonomy" id="6335"/>
    <lineage>
        <taxon>Eukaryota</taxon>
        <taxon>Metazoa</taxon>
        <taxon>Ecdysozoa</taxon>
        <taxon>Nematoda</taxon>
        <taxon>Enoplea</taxon>
        <taxon>Dorylaimia</taxon>
        <taxon>Trichinellida</taxon>
        <taxon>Trichinellidae</taxon>
        <taxon>Trichinella</taxon>
    </lineage>
</organism>
<comment type="caution">
    <text evidence="1">The sequence shown here is derived from an EMBL/GenBank/DDBJ whole genome shotgun (WGS) entry which is preliminary data.</text>
</comment>